<organism evidence="2 3">
    <name type="scientific">Mycobacterium paraseoulense</name>
    <dbReference type="NCBI Taxonomy" id="590652"/>
    <lineage>
        <taxon>Bacteria</taxon>
        <taxon>Bacillati</taxon>
        <taxon>Actinomycetota</taxon>
        <taxon>Actinomycetes</taxon>
        <taxon>Mycobacteriales</taxon>
        <taxon>Mycobacteriaceae</taxon>
        <taxon>Mycobacterium</taxon>
    </lineage>
</organism>
<dbReference type="PANTHER" id="PTHR37017:SF11">
    <property type="entry name" value="ESTERASE_LIPASE_THIOESTERASE DOMAIN-CONTAINING PROTEIN"/>
    <property type="match status" value="1"/>
</dbReference>
<dbReference type="Gene3D" id="3.40.50.1820">
    <property type="entry name" value="alpha/beta hydrolase"/>
    <property type="match status" value="1"/>
</dbReference>
<dbReference type="SUPFAM" id="SSF53474">
    <property type="entry name" value="alpha/beta-Hydrolases"/>
    <property type="match status" value="1"/>
</dbReference>
<dbReference type="OrthoDB" id="4723519at2"/>
<comment type="caution">
    <text evidence="2">The sequence shown here is derived from an EMBL/GenBank/DDBJ whole genome shotgun (WGS) entry which is preliminary data.</text>
</comment>
<dbReference type="InterPro" id="IPR029058">
    <property type="entry name" value="AB_hydrolase_fold"/>
</dbReference>
<dbReference type="GO" id="GO:0016787">
    <property type="term" value="F:hydrolase activity"/>
    <property type="evidence" value="ECO:0007669"/>
    <property type="project" value="UniProtKB-KW"/>
</dbReference>
<dbReference type="STRING" id="590652.BST39_04735"/>
<dbReference type="Proteomes" id="UP000192513">
    <property type="component" value="Unassembled WGS sequence"/>
</dbReference>
<gene>
    <name evidence="2" type="ORF">BST39_04735</name>
</gene>
<name>A0A1X0IG34_9MYCO</name>
<feature type="domain" description="AB hydrolase-1" evidence="1">
    <location>
        <begin position="6"/>
        <end position="234"/>
    </location>
</feature>
<evidence type="ECO:0000313" key="2">
    <source>
        <dbReference type="EMBL" id="ORB45517.1"/>
    </source>
</evidence>
<dbReference type="Pfam" id="PF12697">
    <property type="entry name" value="Abhydrolase_6"/>
    <property type="match status" value="1"/>
</dbReference>
<keyword evidence="2" id="KW-0378">Hydrolase</keyword>
<accession>A0A1X0IG34</accession>
<evidence type="ECO:0000313" key="3">
    <source>
        <dbReference type="Proteomes" id="UP000192513"/>
    </source>
</evidence>
<keyword evidence="3" id="KW-1185">Reference proteome</keyword>
<dbReference type="RefSeq" id="WP_067925889.1">
    <property type="nucleotide sequence ID" value="NZ_AP022619.1"/>
</dbReference>
<sequence length="259" mass="27618">MTAARLVLVHGGAHTGRCWRDTLIAIAALRPNIESVVVDLPGRRHVPGDLTTLTIEDCVSSVAEQISSRCDGTVVLVGHSLAGVVLAGVVDRLGGGRVRHVIFVACCVPRNGECVIDSLAFGFRQVVRRIVNRSPVIRSPPWLVRHVFANAATREQRAAVMVNIVPESAALVTQPSVVALPESVRRSWVLTRRDRALPPAKQRSFIGNLGGVDEVVEVDAGHEAMITHPAELAHALVQLAFSSASTATEHLPADGESAT</sequence>
<dbReference type="InterPro" id="IPR000073">
    <property type="entry name" value="AB_hydrolase_1"/>
</dbReference>
<dbReference type="EMBL" id="MVIE01000004">
    <property type="protein sequence ID" value="ORB45517.1"/>
    <property type="molecule type" value="Genomic_DNA"/>
</dbReference>
<dbReference type="PANTHER" id="PTHR37017">
    <property type="entry name" value="AB HYDROLASE-1 DOMAIN-CONTAINING PROTEIN-RELATED"/>
    <property type="match status" value="1"/>
</dbReference>
<proteinExistence type="predicted"/>
<protein>
    <submittedName>
        <fullName evidence="2">Alpha/beta hydrolase</fullName>
    </submittedName>
</protein>
<dbReference type="InterPro" id="IPR052897">
    <property type="entry name" value="Sec-Metab_Biosynth_Hydrolase"/>
</dbReference>
<reference evidence="2 3" key="1">
    <citation type="submission" date="2017-02" db="EMBL/GenBank/DDBJ databases">
        <title>The new phylogeny of genus Mycobacterium.</title>
        <authorList>
            <person name="Tortoli E."/>
            <person name="Trovato A."/>
            <person name="Cirillo D.M."/>
        </authorList>
    </citation>
    <scope>NUCLEOTIDE SEQUENCE [LARGE SCALE GENOMIC DNA]</scope>
    <source>
        <strain evidence="2 3">DSM 45000</strain>
    </source>
</reference>
<dbReference type="AlphaFoldDB" id="A0A1X0IG34"/>
<evidence type="ECO:0000259" key="1">
    <source>
        <dbReference type="Pfam" id="PF12697"/>
    </source>
</evidence>